<keyword evidence="2" id="KW-1185">Reference proteome</keyword>
<evidence type="ECO:0000313" key="1">
    <source>
        <dbReference type="EMBL" id="MBB4905676.1"/>
    </source>
</evidence>
<reference evidence="1 2" key="1">
    <citation type="submission" date="2020-08" db="EMBL/GenBank/DDBJ databases">
        <title>Genomic Encyclopedia of Type Strains, Phase III (KMG-III): the genomes of soil and plant-associated and newly described type strains.</title>
        <authorList>
            <person name="Whitman W."/>
        </authorList>
    </citation>
    <scope>NUCLEOTIDE SEQUENCE [LARGE SCALE GENOMIC DNA]</scope>
    <source>
        <strain evidence="1 2">CECT 8960</strain>
    </source>
</reference>
<protein>
    <submittedName>
        <fullName evidence="1">Uncharacterized protein</fullName>
    </submittedName>
</protein>
<comment type="caution">
    <text evidence="1">The sequence shown here is derived from an EMBL/GenBank/DDBJ whole genome shotgun (WGS) entry which is preliminary data.</text>
</comment>
<dbReference type="AlphaFoldDB" id="A0A7W7Q2C5"/>
<dbReference type="RefSeq" id="WP_260418016.1">
    <property type="nucleotide sequence ID" value="NZ_JACHJQ010000002.1"/>
</dbReference>
<accession>A0A7W7Q2C5</accession>
<sequence>MHRFERLVAQGGTDPATTAAALALWRGPALAQAPIARLTELTRG</sequence>
<organism evidence="1 2">
    <name type="scientific">Actinophytocola algeriensis</name>
    <dbReference type="NCBI Taxonomy" id="1768010"/>
    <lineage>
        <taxon>Bacteria</taxon>
        <taxon>Bacillati</taxon>
        <taxon>Actinomycetota</taxon>
        <taxon>Actinomycetes</taxon>
        <taxon>Pseudonocardiales</taxon>
        <taxon>Pseudonocardiaceae</taxon>
    </lineage>
</organism>
<name>A0A7W7Q2C5_9PSEU</name>
<dbReference type="InterPro" id="IPR011990">
    <property type="entry name" value="TPR-like_helical_dom_sf"/>
</dbReference>
<dbReference type="Gene3D" id="1.25.40.10">
    <property type="entry name" value="Tetratricopeptide repeat domain"/>
    <property type="match status" value="1"/>
</dbReference>
<proteinExistence type="predicted"/>
<evidence type="ECO:0000313" key="2">
    <source>
        <dbReference type="Proteomes" id="UP000520767"/>
    </source>
</evidence>
<dbReference type="Proteomes" id="UP000520767">
    <property type="component" value="Unassembled WGS sequence"/>
</dbReference>
<gene>
    <name evidence="1" type="ORF">FHR82_001893</name>
</gene>
<dbReference type="EMBL" id="JACHJQ010000002">
    <property type="protein sequence ID" value="MBB4905676.1"/>
    <property type="molecule type" value="Genomic_DNA"/>
</dbReference>